<dbReference type="GO" id="GO:0016706">
    <property type="term" value="F:2-oxoglutarate-dependent dioxygenase activity"/>
    <property type="evidence" value="ECO:0007669"/>
    <property type="project" value="UniProtKB-ARBA"/>
</dbReference>
<feature type="domain" description="Fe2OG dioxygenase" evidence="6">
    <location>
        <begin position="218"/>
        <end position="321"/>
    </location>
</feature>
<dbReference type="PANTHER" id="PTHR10209:SF123">
    <property type="entry name" value="FE2OG DIOXYGENASE DOMAIN-CONTAINING PROTEIN"/>
    <property type="match status" value="1"/>
</dbReference>
<dbReference type="PROSITE" id="PS51471">
    <property type="entry name" value="FE2OG_OXY"/>
    <property type="match status" value="1"/>
</dbReference>
<comment type="similarity">
    <text evidence="1 5">Belongs to the iron/ascorbate-dependent oxidoreductase family.</text>
</comment>
<keyword evidence="7" id="KW-1185">Reference proteome</keyword>
<accession>A0A6P6WM41</accession>
<evidence type="ECO:0000259" key="6">
    <source>
        <dbReference type="PROSITE" id="PS51471"/>
    </source>
</evidence>
<dbReference type="GO" id="GO:0002238">
    <property type="term" value="P:response to molecule of fungal origin"/>
    <property type="evidence" value="ECO:0007669"/>
    <property type="project" value="UniProtKB-ARBA"/>
</dbReference>
<dbReference type="PANTHER" id="PTHR10209">
    <property type="entry name" value="OXIDOREDUCTASE, 2OG-FE II OXYGENASE FAMILY PROTEIN"/>
    <property type="match status" value="1"/>
</dbReference>
<evidence type="ECO:0000256" key="3">
    <source>
        <dbReference type="ARBA" id="ARBA00023002"/>
    </source>
</evidence>
<reference evidence="8" key="2">
    <citation type="submission" date="2025-08" db="UniProtKB">
        <authorList>
            <consortium name="RefSeq"/>
        </authorList>
    </citation>
    <scope>IDENTIFICATION</scope>
    <source>
        <tissue evidence="8">Leaves</tissue>
    </source>
</reference>
<evidence type="ECO:0000256" key="5">
    <source>
        <dbReference type="RuleBase" id="RU003682"/>
    </source>
</evidence>
<dbReference type="GO" id="GO:0046872">
    <property type="term" value="F:metal ion binding"/>
    <property type="evidence" value="ECO:0007669"/>
    <property type="project" value="UniProtKB-KW"/>
</dbReference>
<name>A0A6P6WM41_COFAR</name>
<proteinExistence type="inferred from homology"/>
<evidence type="ECO:0000313" key="8">
    <source>
        <dbReference type="RefSeq" id="XP_027116498.2"/>
    </source>
</evidence>
<protein>
    <submittedName>
        <fullName evidence="8">Deacetoxyvindoline 4-hydroxylase</fullName>
    </submittedName>
</protein>
<dbReference type="Pfam" id="PF14226">
    <property type="entry name" value="DIOX_N"/>
    <property type="match status" value="1"/>
</dbReference>
<keyword evidence="3 5" id="KW-0560">Oxidoreductase</keyword>
<dbReference type="Gene3D" id="2.60.120.330">
    <property type="entry name" value="B-lactam Antibiotic, Isopenicillin N Synthase, Chain"/>
    <property type="match status" value="1"/>
</dbReference>
<dbReference type="InterPro" id="IPR026992">
    <property type="entry name" value="DIOX_N"/>
</dbReference>
<evidence type="ECO:0000256" key="1">
    <source>
        <dbReference type="ARBA" id="ARBA00008056"/>
    </source>
</evidence>
<dbReference type="InterPro" id="IPR044861">
    <property type="entry name" value="IPNS-like_FE2OG_OXY"/>
</dbReference>
<evidence type="ECO:0000256" key="4">
    <source>
        <dbReference type="ARBA" id="ARBA00023004"/>
    </source>
</evidence>
<sequence length="375" mass="42529">MVDSSHIEFAAEAMTEYDRRSELEGFDSTKAGVKGLVDAQSTKIPRIFVHNELKLEDNSSHGNCQSNVPVIDFAGVNENPDSRSEITNRVREACETWGFFQIVNHEVPVTVMDEMIDAVRRFHEQDIEVKKQFYSRDVTKKFYYNSNFDLYQTSAANWRDTISCILAPDQPDPEELPAVCREILLEYSKHVTKLGQTLFELLSEALGLKPGYLKDIGCTEGLFLVGHYYPACPEPELTLGTSNHTDSGFLTLLIQDQVGGLQVLHQNQWIDVPPLHGAVLVNVADLLQLITNDKFKSVNHRVPAKRVGPRISVASFFRTHFGEGSEQRIYGPIKELISEENPQIYREIFTKDYLSLYYKKGLDGTSPLSYFKLLK</sequence>
<dbReference type="GO" id="GO:0031418">
    <property type="term" value="F:L-ascorbic acid binding"/>
    <property type="evidence" value="ECO:0007669"/>
    <property type="project" value="UniProtKB-KW"/>
</dbReference>
<evidence type="ECO:0000256" key="2">
    <source>
        <dbReference type="ARBA" id="ARBA00022723"/>
    </source>
</evidence>
<dbReference type="RefSeq" id="XP_027116498.2">
    <property type="nucleotide sequence ID" value="XM_027260697.2"/>
</dbReference>
<keyword evidence="2 5" id="KW-0479">Metal-binding</keyword>
<dbReference type="Proteomes" id="UP001652660">
    <property type="component" value="Chromosome 3c"/>
</dbReference>
<evidence type="ECO:0000313" key="7">
    <source>
        <dbReference type="Proteomes" id="UP001652660"/>
    </source>
</evidence>
<reference evidence="7" key="1">
    <citation type="journal article" date="2025" name="Foods">
        <title>Unveiling the Microbial Signatures of Arabica Coffee Cherries: Insights into Ripeness Specific Diversity, Functional Traits, and Implications for Quality and Safety.</title>
        <authorList>
            <consortium name="RefSeq"/>
            <person name="Tenea G.N."/>
            <person name="Cifuentes V."/>
            <person name="Reyes P."/>
            <person name="Cevallos-Vallejos M."/>
        </authorList>
    </citation>
    <scope>NUCLEOTIDE SEQUENCE [LARGE SCALE GENOMIC DNA]</scope>
</reference>
<organism evidence="7 8">
    <name type="scientific">Coffea arabica</name>
    <name type="common">Arabian coffee</name>
    <dbReference type="NCBI Taxonomy" id="13443"/>
    <lineage>
        <taxon>Eukaryota</taxon>
        <taxon>Viridiplantae</taxon>
        <taxon>Streptophyta</taxon>
        <taxon>Embryophyta</taxon>
        <taxon>Tracheophyta</taxon>
        <taxon>Spermatophyta</taxon>
        <taxon>Magnoliopsida</taxon>
        <taxon>eudicotyledons</taxon>
        <taxon>Gunneridae</taxon>
        <taxon>Pentapetalae</taxon>
        <taxon>asterids</taxon>
        <taxon>lamiids</taxon>
        <taxon>Gentianales</taxon>
        <taxon>Rubiaceae</taxon>
        <taxon>Ixoroideae</taxon>
        <taxon>Gardenieae complex</taxon>
        <taxon>Bertiereae - Coffeeae clade</taxon>
        <taxon>Coffeeae</taxon>
        <taxon>Coffea</taxon>
    </lineage>
</organism>
<dbReference type="InterPro" id="IPR027443">
    <property type="entry name" value="IPNS-like_sf"/>
</dbReference>
<dbReference type="InterPro" id="IPR005123">
    <property type="entry name" value="Oxoglu/Fe-dep_dioxygenase_dom"/>
</dbReference>
<keyword evidence="4 5" id="KW-0408">Iron</keyword>
<gene>
    <name evidence="8" type="primary">LOC113734266</name>
</gene>
<dbReference type="AlphaFoldDB" id="A0A6P6WM41"/>
<dbReference type="GO" id="GO:0009805">
    <property type="term" value="P:coumarin biosynthetic process"/>
    <property type="evidence" value="ECO:0007669"/>
    <property type="project" value="UniProtKB-ARBA"/>
</dbReference>
<dbReference type="OrthoDB" id="288590at2759"/>
<dbReference type="SUPFAM" id="SSF51197">
    <property type="entry name" value="Clavaminate synthase-like"/>
    <property type="match status" value="1"/>
</dbReference>
<dbReference type="Pfam" id="PF03171">
    <property type="entry name" value="2OG-FeII_Oxy"/>
    <property type="match status" value="1"/>
</dbReference>
<dbReference type="GeneID" id="113734266"/>